<feature type="region of interest" description="Disordered" evidence="1">
    <location>
        <begin position="257"/>
        <end position="283"/>
    </location>
</feature>
<name>A0A2H1VJ51_SPOFR</name>
<organism evidence="2">
    <name type="scientific">Spodoptera frugiperda</name>
    <name type="common">Fall armyworm</name>
    <dbReference type="NCBI Taxonomy" id="7108"/>
    <lineage>
        <taxon>Eukaryota</taxon>
        <taxon>Metazoa</taxon>
        <taxon>Ecdysozoa</taxon>
        <taxon>Arthropoda</taxon>
        <taxon>Hexapoda</taxon>
        <taxon>Insecta</taxon>
        <taxon>Pterygota</taxon>
        <taxon>Neoptera</taxon>
        <taxon>Endopterygota</taxon>
        <taxon>Lepidoptera</taxon>
        <taxon>Glossata</taxon>
        <taxon>Ditrysia</taxon>
        <taxon>Noctuoidea</taxon>
        <taxon>Noctuidae</taxon>
        <taxon>Amphipyrinae</taxon>
        <taxon>Spodoptera</taxon>
    </lineage>
</organism>
<proteinExistence type="predicted"/>
<accession>A0A2H1VJ51</accession>
<sequence>MGRLGWSDTTASRRPDIVILCDYWTRDLVYDSRVGQSTTELFLLFQNLSVVARLECARVTPYYMRLITHVVKSGCTLYSDNTCRSVDLCTPPPTMSYSRTVALLAALWLVAGATSTPVRRSPDLEARRRSAIDRSMIRFGRSYPPEPSAADLREAFQRPSRRGNSFLRFGRSQPLTLSTEDLVSLLRAYDEDYDVPMTKKSASFVRFGRDPNFIRLGRSVDDDKTYEQNSELVVSGYPQRKSRARDHFIRLGRDSEEVNENEFEESEDSRRKRSVEACHDCQS</sequence>
<feature type="compositionally biased region" description="Acidic residues" evidence="1">
    <location>
        <begin position="257"/>
        <end position="267"/>
    </location>
</feature>
<reference evidence="2" key="1">
    <citation type="submission" date="2016-07" db="EMBL/GenBank/DDBJ databases">
        <authorList>
            <person name="Bretaudeau A."/>
        </authorList>
    </citation>
    <scope>NUCLEOTIDE SEQUENCE</scope>
    <source>
        <strain evidence="2">Rice</strain>
        <tissue evidence="2">Whole body</tissue>
    </source>
</reference>
<feature type="compositionally biased region" description="Basic and acidic residues" evidence="1">
    <location>
        <begin position="268"/>
        <end position="283"/>
    </location>
</feature>
<dbReference type="EMBL" id="ODYU01002659">
    <property type="protein sequence ID" value="SOQ40452.1"/>
    <property type="molecule type" value="Genomic_DNA"/>
</dbReference>
<dbReference type="AlphaFoldDB" id="A0A2H1VJ51"/>
<protein>
    <submittedName>
        <fullName evidence="2">SFRICE_025394</fullName>
    </submittedName>
</protein>
<gene>
    <name evidence="2" type="ORF">SFRICE_025394</name>
</gene>
<evidence type="ECO:0000313" key="2">
    <source>
        <dbReference type="EMBL" id="SOQ40452.1"/>
    </source>
</evidence>
<evidence type="ECO:0000256" key="1">
    <source>
        <dbReference type="SAM" id="MobiDB-lite"/>
    </source>
</evidence>